<feature type="domain" description="SHSP" evidence="3">
    <location>
        <begin position="1"/>
        <end position="93"/>
    </location>
</feature>
<keyword evidence="5" id="KW-1185">Reference proteome</keyword>
<evidence type="ECO:0000256" key="2">
    <source>
        <dbReference type="RuleBase" id="RU003616"/>
    </source>
</evidence>
<dbReference type="STRING" id="587909.SAMN05421810_110136"/>
<dbReference type="PANTHER" id="PTHR11527">
    <property type="entry name" value="HEAT-SHOCK PROTEIN 20 FAMILY MEMBER"/>
    <property type="match status" value="1"/>
</dbReference>
<evidence type="ECO:0000256" key="1">
    <source>
        <dbReference type="PROSITE-ProRule" id="PRU00285"/>
    </source>
</evidence>
<gene>
    <name evidence="4" type="ORF">SAMN05421810_110136</name>
</gene>
<name>A0A1I5ZU77_9PSEU</name>
<organism evidence="4 5">
    <name type="scientific">Amycolatopsis arida</name>
    <dbReference type="NCBI Taxonomy" id="587909"/>
    <lineage>
        <taxon>Bacteria</taxon>
        <taxon>Bacillati</taxon>
        <taxon>Actinomycetota</taxon>
        <taxon>Actinomycetes</taxon>
        <taxon>Pseudonocardiales</taxon>
        <taxon>Pseudonocardiaceae</taxon>
        <taxon>Amycolatopsis</taxon>
    </lineage>
</organism>
<protein>
    <submittedName>
        <fullName evidence="4">HSP20 family protein</fullName>
    </submittedName>
</protein>
<evidence type="ECO:0000259" key="3">
    <source>
        <dbReference type="PROSITE" id="PS01031"/>
    </source>
</evidence>
<proteinExistence type="inferred from homology"/>
<dbReference type="InterPro" id="IPR002068">
    <property type="entry name" value="A-crystallin/Hsp20_dom"/>
</dbReference>
<dbReference type="Pfam" id="PF00011">
    <property type="entry name" value="HSP20"/>
    <property type="match status" value="1"/>
</dbReference>
<dbReference type="Proteomes" id="UP000198727">
    <property type="component" value="Unassembled WGS sequence"/>
</dbReference>
<reference evidence="5" key="1">
    <citation type="submission" date="2016-10" db="EMBL/GenBank/DDBJ databases">
        <authorList>
            <person name="Varghese N."/>
            <person name="Submissions S."/>
        </authorList>
    </citation>
    <scope>NUCLEOTIDE SEQUENCE [LARGE SCALE GENOMIC DNA]</scope>
    <source>
        <strain evidence="5">CGMCC 4.5579</strain>
    </source>
</reference>
<evidence type="ECO:0000313" key="5">
    <source>
        <dbReference type="Proteomes" id="UP000198727"/>
    </source>
</evidence>
<dbReference type="InterPro" id="IPR008978">
    <property type="entry name" value="HSP20-like_chaperone"/>
</dbReference>
<comment type="similarity">
    <text evidence="1 2">Belongs to the small heat shock protein (HSP20) family.</text>
</comment>
<dbReference type="AlphaFoldDB" id="A0A1I5ZU77"/>
<dbReference type="EMBL" id="FOWW01000010">
    <property type="protein sequence ID" value="SFQ59972.1"/>
    <property type="molecule type" value="Genomic_DNA"/>
</dbReference>
<dbReference type="PROSITE" id="PS01031">
    <property type="entry name" value="SHSP"/>
    <property type="match status" value="1"/>
</dbReference>
<sequence length="93" mass="10459">MTQQTGTQLRRKDDGTVDLVGSELTTTGERIEKECEGWFRHRTRRTGRFPYQVRLPHDVDADHINATLADGVLTVRAPKSEAAKPRRIAISAT</sequence>
<dbReference type="SUPFAM" id="SSF49764">
    <property type="entry name" value="HSP20-like chaperones"/>
    <property type="match status" value="1"/>
</dbReference>
<dbReference type="RefSeq" id="WP_243859778.1">
    <property type="nucleotide sequence ID" value="NZ_FOWW01000010.1"/>
</dbReference>
<dbReference type="CDD" id="cd06464">
    <property type="entry name" value="ACD_sHsps-like"/>
    <property type="match status" value="1"/>
</dbReference>
<dbReference type="InterPro" id="IPR031107">
    <property type="entry name" value="Small_HSP"/>
</dbReference>
<accession>A0A1I5ZU77</accession>
<dbReference type="Gene3D" id="2.60.40.790">
    <property type="match status" value="1"/>
</dbReference>
<evidence type="ECO:0000313" key="4">
    <source>
        <dbReference type="EMBL" id="SFQ59972.1"/>
    </source>
</evidence>